<feature type="binding site" evidence="4">
    <location>
        <position position="62"/>
    </location>
    <ligand>
        <name>Zn(2+)</name>
        <dbReference type="ChEBI" id="CHEBI:29105"/>
    </ligand>
</feature>
<evidence type="ECO:0000313" key="6">
    <source>
        <dbReference type="EMBL" id="AEE13950.1"/>
    </source>
</evidence>
<keyword evidence="2 4" id="KW-0378">Hydrolase</keyword>
<dbReference type="KEGG" id="tnr:Thena_0303"/>
<dbReference type="HAMAP" id="MF_01281">
    <property type="entry name" value="MTA_SAH_deamin"/>
    <property type="match status" value="1"/>
</dbReference>
<keyword evidence="3 4" id="KW-0862">Zinc</keyword>
<dbReference type="Gene3D" id="3.20.20.140">
    <property type="entry name" value="Metal-dependent hydrolases"/>
    <property type="match status" value="1"/>
</dbReference>
<comment type="catalytic activity">
    <reaction evidence="4">
        <text>S-adenosyl-L-homocysteine + H2O + H(+) = S-inosyl-L-homocysteine + NH4(+)</text>
        <dbReference type="Rhea" id="RHEA:20716"/>
        <dbReference type="ChEBI" id="CHEBI:15377"/>
        <dbReference type="ChEBI" id="CHEBI:15378"/>
        <dbReference type="ChEBI" id="CHEBI:28938"/>
        <dbReference type="ChEBI" id="CHEBI:57856"/>
        <dbReference type="ChEBI" id="CHEBI:57985"/>
        <dbReference type="EC" id="3.5.4.28"/>
    </reaction>
</comment>
<dbReference type="InterPro" id="IPR011059">
    <property type="entry name" value="Metal-dep_hydrolase_composite"/>
</dbReference>
<dbReference type="Pfam" id="PF01979">
    <property type="entry name" value="Amidohydro_1"/>
    <property type="match status" value="1"/>
</dbReference>
<reference evidence="6 7" key="1">
    <citation type="submission" date="2011-04" db="EMBL/GenBank/DDBJ databases">
        <title>The complete genome of Thermodesulfobium narugense DSM 14796.</title>
        <authorList>
            <consortium name="US DOE Joint Genome Institute (JGI-PGF)"/>
            <person name="Lucas S."/>
            <person name="Han J."/>
            <person name="Lapidus A."/>
            <person name="Bruce D."/>
            <person name="Goodwin L."/>
            <person name="Pitluck S."/>
            <person name="Peters L."/>
            <person name="Kyrpides N."/>
            <person name="Mavromatis K."/>
            <person name="Pagani I."/>
            <person name="Ivanova N."/>
            <person name="Ovchinnikova G."/>
            <person name="Zhang X."/>
            <person name="Saunders L."/>
            <person name="Detter J.C."/>
            <person name="Tapia R."/>
            <person name="Han C."/>
            <person name="Land M."/>
            <person name="Hauser L."/>
            <person name="Markowitz V."/>
            <person name="Cheng J.-F."/>
            <person name="Hugenholtz P."/>
            <person name="Woyke T."/>
            <person name="Wu D."/>
            <person name="Spring S."/>
            <person name="Schroeder M."/>
            <person name="Brambilla E."/>
            <person name="Klenk H.-P."/>
            <person name="Eisen J.A."/>
        </authorList>
    </citation>
    <scope>NUCLEOTIDE SEQUENCE [LARGE SCALE GENOMIC DNA]</scope>
    <source>
        <strain evidence="6 7">DSM 14796</strain>
    </source>
</reference>
<dbReference type="RefSeq" id="WP_013755679.1">
    <property type="nucleotide sequence ID" value="NC_015499.1"/>
</dbReference>
<evidence type="ECO:0000256" key="1">
    <source>
        <dbReference type="ARBA" id="ARBA00022723"/>
    </source>
</evidence>
<sequence length="426" mass="46926">MNDLLIENASILDVKSGKVLEGSNIYISNGTITGINVNKDCPQKINLNDNLVIPGLINAHTHAAMTLLRSYADDLALIDWLTNHIWPKEAQIINPETVYIGTLIACYEMAKNGITTFVDMYFYEDFVAKAAEEIGLRALIGEGVLSVPTPHAKGETQGIENTKKLIEKYKGSDLISPIVAPHAPYTCSDELLRELTQIAIRENCPLHIHLSESEKEFFDIQKEKNLTPTGYLEKLGVFEAKTFAAHVNYLTDNDITILKDYNVSVVHCPESNAKLASGICPVAKLIQSGVNVALGTDGAASNNNLDILGEMDFALKLQKISSKNPQTLKALDALQMATSKGAASIFKNDIGSIEVGKWADFLVIDRENPSMLPGHHPVSDLVYSATPDCILSVCVNGKWIIKNKEEQFDKEKIIKLTKEVLKRYFP</sequence>
<dbReference type="EC" id="3.5.4.28" evidence="4"/>
<feature type="domain" description="Amidohydrolase-related" evidence="5">
    <location>
        <begin position="51"/>
        <end position="400"/>
    </location>
</feature>
<dbReference type="CDD" id="cd01298">
    <property type="entry name" value="ATZ_TRZ_like"/>
    <property type="match status" value="1"/>
</dbReference>
<dbReference type="InterPro" id="IPR050287">
    <property type="entry name" value="MTA/SAH_deaminase"/>
</dbReference>
<comment type="similarity">
    <text evidence="4">Belongs to the metallo-dependent hydrolases superfamily. MTA/SAH deaminase family.</text>
</comment>
<evidence type="ECO:0000313" key="7">
    <source>
        <dbReference type="Proteomes" id="UP000011765"/>
    </source>
</evidence>
<dbReference type="InterPro" id="IPR023512">
    <property type="entry name" value="Deaminase_MtaD/DadD"/>
</dbReference>
<dbReference type="EC" id="3.5.4.31" evidence="4"/>
<dbReference type="eggNOG" id="COG0402">
    <property type="taxonomic scope" value="Bacteria"/>
</dbReference>
<feature type="binding site" evidence="4">
    <location>
        <position position="297"/>
    </location>
    <ligand>
        <name>substrate</name>
    </ligand>
</feature>
<protein>
    <recommendedName>
        <fullName evidence="4">5-methylthioadenosine/S-adenosylhomocysteine deaminase</fullName>
        <shortName evidence="4">MTA/SAH deaminase</shortName>
        <ecNumber evidence="4">3.5.4.28</ecNumber>
        <ecNumber evidence="4">3.5.4.31</ecNumber>
    </recommendedName>
</protein>
<dbReference type="STRING" id="747365.Thena_0303"/>
<evidence type="ECO:0000259" key="5">
    <source>
        <dbReference type="Pfam" id="PF01979"/>
    </source>
</evidence>
<dbReference type="GO" id="GO:0050270">
    <property type="term" value="F:S-adenosylhomocysteine deaminase activity"/>
    <property type="evidence" value="ECO:0007669"/>
    <property type="project" value="UniProtKB-UniRule"/>
</dbReference>
<dbReference type="PANTHER" id="PTHR43794:SF11">
    <property type="entry name" value="AMIDOHYDROLASE-RELATED DOMAIN-CONTAINING PROTEIN"/>
    <property type="match status" value="1"/>
</dbReference>
<dbReference type="Proteomes" id="UP000011765">
    <property type="component" value="Chromosome"/>
</dbReference>
<dbReference type="Gene3D" id="2.30.40.10">
    <property type="entry name" value="Urease, subunit C, domain 1"/>
    <property type="match status" value="1"/>
</dbReference>
<feature type="binding site" evidence="4">
    <location>
        <position position="209"/>
    </location>
    <ligand>
        <name>Zn(2+)</name>
        <dbReference type="ChEBI" id="CHEBI:29105"/>
    </ligand>
</feature>
<feature type="binding site" evidence="4">
    <location>
        <position position="89"/>
    </location>
    <ligand>
        <name>substrate</name>
    </ligand>
</feature>
<comment type="function">
    <text evidence="4">Catalyzes the deamination of 5-methylthioadenosine and S-adenosyl-L-homocysteine into 5-methylthioinosine and S-inosyl-L-homocysteine, respectively. Is also able to deaminate adenosine.</text>
</comment>
<dbReference type="GO" id="GO:0090614">
    <property type="term" value="F:5'-methylthioadenosine deaminase activity"/>
    <property type="evidence" value="ECO:0007669"/>
    <property type="project" value="UniProtKB-UniRule"/>
</dbReference>
<feature type="binding site" evidence="4">
    <location>
        <position position="212"/>
    </location>
    <ligand>
        <name>substrate</name>
    </ligand>
</feature>
<keyword evidence="1 4" id="KW-0479">Metal-binding</keyword>
<dbReference type="SUPFAM" id="SSF51556">
    <property type="entry name" value="Metallo-dependent hydrolases"/>
    <property type="match status" value="1"/>
</dbReference>
<comment type="caution">
    <text evidence="4">Lacks conserved residue(s) required for the propagation of feature annotation.</text>
</comment>
<gene>
    <name evidence="4" type="primary">mtaD</name>
    <name evidence="6" type="ORF">Thena_0303</name>
</gene>
<feature type="binding site" evidence="4">
    <location>
        <position position="297"/>
    </location>
    <ligand>
        <name>Zn(2+)</name>
        <dbReference type="ChEBI" id="CHEBI:29105"/>
    </ligand>
</feature>
<proteinExistence type="inferred from homology"/>
<comment type="catalytic activity">
    <reaction evidence="4">
        <text>S-methyl-5'-thioadenosine + H2O + H(+) = S-methyl-5'-thioinosine + NH4(+)</text>
        <dbReference type="Rhea" id="RHEA:25025"/>
        <dbReference type="ChEBI" id="CHEBI:15377"/>
        <dbReference type="ChEBI" id="CHEBI:15378"/>
        <dbReference type="ChEBI" id="CHEBI:17509"/>
        <dbReference type="ChEBI" id="CHEBI:28938"/>
        <dbReference type="ChEBI" id="CHEBI:48595"/>
        <dbReference type="EC" id="3.5.4.31"/>
    </reaction>
</comment>
<organism evidence="6 7">
    <name type="scientific">Thermodesulfobium narugense DSM 14796</name>
    <dbReference type="NCBI Taxonomy" id="747365"/>
    <lineage>
        <taxon>Bacteria</taxon>
        <taxon>Pseudomonadati</taxon>
        <taxon>Thermodesulfobiota</taxon>
        <taxon>Thermodesulfobiia</taxon>
        <taxon>Thermodesulfobiales</taxon>
        <taxon>Thermodesulfobiaceae</taxon>
        <taxon>Thermodesulfobium</taxon>
    </lineage>
</organism>
<accession>M1E6D7</accession>
<dbReference type="InterPro" id="IPR032466">
    <property type="entry name" value="Metal_Hydrolase"/>
</dbReference>
<name>M1E6D7_9BACT</name>
<dbReference type="AlphaFoldDB" id="M1E6D7"/>
<evidence type="ECO:0000256" key="4">
    <source>
        <dbReference type="HAMAP-Rule" id="MF_01281"/>
    </source>
</evidence>
<dbReference type="PANTHER" id="PTHR43794">
    <property type="entry name" value="AMINOHYDROLASE SSNA-RELATED"/>
    <property type="match status" value="1"/>
</dbReference>
<keyword evidence="7" id="KW-1185">Reference proteome</keyword>
<dbReference type="OrthoDB" id="9807210at2"/>
<feature type="binding site" evidence="4">
    <location>
        <position position="182"/>
    </location>
    <ligand>
        <name>substrate</name>
    </ligand>
</feature>
<feature type="binding site" evidence="4">
    <location>
        <position position="60"/>
    </location>
    <ligand>
        <name>Zn(2+)</name>
        <dbReference type="ChEBI" id="CHEBI:29105"/>
    </ligand>
</feature>
<evidence type="ECO:0000256" key="2">
    <source>
        <dbReference type="ARBA" id="ARBA00022801"/>
    </source>
</evidence>
<comment type="cofactor">
    <cofactor evidence="4">
        <name>Zn(2+)</name>
        <dbReference type="ChEBI" id="CHEBI:29105"/>
    </cofactor>
    <text evidence="4">Binds 1 zinc ion per subunit.</text>
</comment>
<evidence type="ECO:0000256" key="3">
    <source>
        <dbReference type="ARBA" id="ARBA00022833"/>
    </source>
</evidence>
<dbReference type="EMBL" id="CP002690">
    <property type="protein sequence ID" value="AEE13950.1"/>
    <property type="molecule type" value="Genomic_DNA"/>
</dbReference>
<dbReference type="HOGENOM" id="CLU_012358_2_1_9"/>
<dbReference type="InterPro" id="IPR006680">
    <property type="entry name" value="Amidohydro-rel"/>
</dbReference>
<dbReference type="GO" id="GO:0046872">
    <property type="term" value="F:metal ion binding"/>
    <property type="evidence" value="ECO:0007669"/>
    <property type="project" value="UniProtKB-KW"/>
</dbReference>
<dbReference type="FunFam" id="3.20.20.140:FF:000014">
    <property type="entry name" value="5-methylthioadenosine/S-adenosylhomocysteine deaminase"/>
    <property type="match status" value="1"/>
</dbReference>
<dbReference type="SUPFAM" id="SSF51338">
    <property type="entry name" value="Composite domain of metallo-dependent hydrolases"/>
    <property type="match status" value="1"/>
</dbReference>